<keyword evidence="4" id="KW-0812">Transmembrane</keyword>
<reference evidence="6 7" key="1">
    <citation type="submission" date="2020-01" db="EMBL/GenBank/DDBJ databases">
        <title>Whole genome sequence of Heliobacterium gestii DSM 11169.</title>
        <authorList>
            <person name="Kyndt J.A."/>
            <person name="Meyer T.E."/>
        </authorList>
    </citation>
    <scope>NUCLEOTIDE SEQUENCE [LARGE SCALE GENOMIC DNA]</scope>
    <source>
        <strain evidence="6 7">DSM 11169</strain>
    </source>
</reference>
<dbReference type="InterPro" id="IPR017896">
    <property type="entry name" value="4Fe4S_Fe-S-bd"/>
</dbReference>
<dbReference type="EMBL" id="WXEX01000004">
    <property type="protein sequence ID" value="MZP42632.1"/>
    <property type="molecule type" value="Genomic_DNA"/>
</dbReference>
<keyword evidence="4" id="KW-1133">Transmembrane helix</keyword>
<comment type="subcellular location">
    <subcellularLocation>
        <location evidence="1">Cell membrane</location>
    </subcellularLocation>
</comment>
<keyword evidence="3 4" id="KW-0472">Membrane</keyword>
<evidence type="ECO:0000256" key="2">
    <source>
        <dbReference type="ARBA" id="ARBA00022475"/>
    </source>
</evidence>
<gene>
    <name evidence="6" type="ORF">GTO89_06215</name>
</gene>
<dbReference type="OrthoDB" id="9806398at2"/>
<comment type="caution">
    <text evidence="6">The sequence shown here is derived from an EMBL/GenBank/DDBJ whole genome shotgun (WGS) entry which is preliminary data.</text>
</comment>
<dbReference type="PANTHER" id="PTHR30224">
    <property type="entry name" value="ELECTRON TRANSPORT PROTEIN"/>
    <property type="match status" value="1"/>
</dbReference>
<dbReference type="Proteomes" id="UP000471031">
    <property type="component" value="Unassembled WGS sequence"/>
</dbReference>
<dbReference type="SUPFAM" id="SSF54862">
    <property type="entry name" value="4Fe-4S ferredoxins"/>
    <property type="match status" value="1"/>
</dbReference>
<feature type="transmembrane region" description="Helical" evidence="4">
    <location>
        <begin position="24"/>
        <end position="47"/>
    </location>
</feature>
<dbReference type="RefSeq" id="WP_161261192.1">
    <property type="nucleotide sequence ID" value="NZ_JAFBDC010000003.1"/>
</dbReference>
<evidence type="ECO:0000313" key="6">
    <source>
        <dbReference type="EMBL" id="MZP42632.1"/>
    </source>
</evidence>
<evidence type="ECO:0000256" key="1">
    <source>
        <dbReference type="ARBA" id="ARBA00004236"/>
    </source>
</evidence>
<proteinExistence type="predicted"/>
<feature type="domain" description="4Fe-4S ferredoxin-type" evidence="5">
    <location>
        <begin position="70"/>
        <end position="107"/>
    </location>
</feature>
<evidence type="ECO:0000256" key="3">
    <source>
        <dbReference type="ARBA" id="ARBA00023136"/>
    </source>
</evidence>
<accession>A0A845L7P5</accession>
<dbReference type="AlphaFoldDB" id="A0A845L7P5"/>
<dbReference type="PANTHER" id="PTHR30224:SF4">
    <property type="entry name" value="ELECTRON TRANSPORT PROTEIN YCCM-RELATED"/>
    <property type="match status" value="1"/>
</dbReference>
<evidence type="ECO:0000259" key="5">
    <source>
        <dbReference type="Pfam" id="PF12801"/>
    </source>
</evidence>
<keyword evidence="2" id="KW-1003">Cell membrane</keyword>
<keyword evidence="7" id="KW-1185">Reference proteome</keyword>
<evidence type="ECO:0000256" key="4">
    <source>
        <dbReference type="SAM" id="Phobius"/>
    </source>
</evidence>
<dbReference type="InterPro" id="IPR052378">
    <property type="entry name" value="NosR_regulator"/>
</dbReference>
<organism evidence="6 7">
    <name type="scientific">Heliomicrobium gestii</name>
    <name type="common">Heliobacterium gestii</name>
    <dbReference type="NCBI Taxonomy" id="2699"/>
    <lineage>
        <taxon>Bacteria</taxon>
        <taxon>Bacillati</taxon>
        <taxon>Bacillota</taxon>
        <taxon>Clostridia</taxon>
        <taxon>Eubacteriales</taxon>
        <taxon>Heliobacteriaceae</taxon>
        <taxon>Heliomicrobium</taxon>
    </lineage>
</organism>
<protein>
    <submittedName>
        <fullName evidence="6">4Fe-4S binding protein</fullName>
    </submittedName>
</protein>
<evidence type="ECO:0000313" key="7">
    <source>
        <dbReference type="Proteomes" id="UP000471031"/>
    </source>
</evidence>
<name>A0A845L7P5_HELGE</name>
<feature type="transmembrane region" description="Helical" evidence="4">
    <location>
        <begin position="59"/>
        <end position="84"/>
    </location>
</feature>
<sequence length="204" mass="22982">MAKYGRKPWVPRGWPAYLLSAFKYLFLLFFLYITWFALTIPQVISFLQSPYNRVSDIKMLLFFLEPSQTTMVVLALLTALSLAIPNFWCRFACPYGAMLGIIGKLSPTWLHRDQACCTQCGACRRACMNGLDPSQVKKVTQEGCSLCLACQAACAPQALGLETALKKPLPNLFCPRSRWRIAPDPVRRHPFVSMARLLGRNVDS</sequence>
<dbReference type="GO" id="GO:0005886">
    <property type="term" value="C:plasma membrane"/>
    <property type="evidence" value="ECO:0007669"/>
    <property type="project" value="UniProtKB-SubCell"/>
</dbReference>
<dbReference type="Pfam" id="PF12801">
    <property type="entry name" value="Fer4_5"/>
    <property type="match status" value="1"/>
</dbReference>